<dbReference type="Proteomes" id="UP001595630">
    <property type="component" value="Unassembled WGS sequence"/>
</dbReference>
<reference evidence="9" key="1">
    <citation type="journal article" date="2019" name="Int. J. Syst. Evol. Microbiol.">
        <title>The Global Catalogue of Microorganisms (GCM) 10K type strain sequencing project: providing services to taxonomists for standard genome sequencing and annotation.</title>
        <authorList>
            <consortium name="The Broad Institute Genomics Platform"/>
            <consortium name="The Broad Institute Genome Sequencing Center for Infectious Disease"/>
            <person name="Wu L."/>
            <person name="Ma J."/>
        </authorList>
    </citation>
    <scope>NUCLEOTIDE SEQUENCE [LARGE SCALE GENOMIC DNA]</scope>
    <source>
        <strain evidence="9">KCTC 42447</strain>
    </source>
</reference>
<dbReference type="EC" id="2.7.4.23" evidence="6"/>
<dbReference type="NCBIfam" id="TIGR02322">
    <property type="entry name" value="phosphon_PhnN"/>
    <property type="match status" value="1"/>
</dbReference>
<dbReference type="InterPro" id="IPR012699">
    <property type="entry name" value="PhnN"/>
</dbReference>
<organism evidence="8 9">
    <name type="scientific">Stutzerimonas tarimensis</name>
    <dbReference type="NCBI Taxonomy" id="1507735"/>
    <lineage>
        <taxon>Bacteria</taxon>
        <taxon>Pseudomonadati</taxon>
        <taxon>Pseudomonadota</taxon>
        <taxon>Gammaproteobacteria</taxon>
        <taxon>Pseudomonadales</taxon>
        <taxon>Pseudomonadaceae</taxon>
        <taxon>Stutzerimonas</taxon>
    </lineage>
</organism>
<dbReference type="SUPFAM" id="SSF52540">
    <property type="entry name" value="P-loop containing nucleoside triphosphate hydrolases"/>
    <property type="match status" value="1"/>
</dbReference>
<comment type="similarity">
    <text evidence="6">Belongs to the ribose 1,5-bisphosphokinase family.</text>
</comment>
<sequence length="192" mass="21275">MKGRLIYLVGPSGAGKDSLLEACRERLLLQECRIAPRQVTRVSGEPEGGTSCISPDEFEALERSAAFALHWHANGIAYGIPLVIDQWLAEGYSVVVNGSREYLPQALCRYPGMLTVLLSVQPAVLRQRLLQRGRESLDEVEARLARNRRFADGLESEYERVIILDNSGPLSDTAERFLQTVCTGRTTAQDCP</sequence>
<dbReference type="InterPro" id="IPR008145">
    <property type="entry name" value="GK/Ca_channel_bsu"/>
</dbReference>
<keyword evidence="9" id="KW-1185">Reference proteome</keyword>
<evidence type="ECO:0000313" key="9">
    <source>
        <dbReference type="Proteomes" id="UP001595630"/>
    </source>
</evidence>
<dbReference type="RefSeq" id="WP_386360646.1">
    <property type="nucleotide sequence ID" value="NZ_JBHRXZ010000002.1"/>
</dbReference>
<feature type="domain" description="Guanylate kinase/L-type calcium channel beta subunit" evidence="7">
    <location>
        <begin position="2"/>
        <end position="185"/>
    </location>
</feature>
<proteinExistence type="inferred from homology"/>
<comment type="pathway">
    <text evidence="2 6">Metabolic intermediate biosynthesis; 5-phospho-alpha-D-ribose 1-diphosphate biosynthesis; 5-phospho-alpha-D-ribose 1-diphosphate from D-ribose 5-phosphate (route II): step 3/3.</text>
</comment>
<dbReference type="HAMAP" id="MF_00836">
    <property type="entry name" value="PhnN"/>
    <property type="match status" value="1"/>
</dbReference>
<evidence type="ECO:0000256" key="2">
    <source>
        <dbReference type="ARBA" id="ARBA00005069"/>
    </source>
</evidence>
<accession>A0ABV7T042</accession>
<dbReference type="InterPro" id="IPR027417">
    <property type="entry name" value="P-loop_NTPase"/>
</dbReference>
<feature type="binding site" evidence="6">
    <location>
        <begin position="10"/>
        <end position="17"/>
    </location>
    <ligand>
        <name>ATP</name>
        <dbReference type="ChEBI" id="CHEBI:30616"/>
    </ligand>
</feature>
<keyword evidence="5 6" id="KW-0067">ATP-binding</keyword>
<comment type="function">
    <text evidence="6">Catalyzes the phosphorylation of ribose 1,5-bisphosphate to 5-phospho-D-ribosyl alpha-1-diphosphate (PRPP).</text>
</comment>
<dbReference type="SMART" id="SM00072">
    <property type="entry name" value="GuKc"/>
    <property type="match status" value="1"/>
</dbReference>
<protein>
    <recommendedName>
        <fullName evidence="6">Ribose 1,5-bisphosphate phosphokinase PhnN</fullName>
        <ecNumber evidence="6">2.7.4.23</ecNumber>
    </recommendedName>
    <alternativeName>
        <fullName evidence="6">Ribose 1,5-bisphosphokinase</fullName>
    </alternativeName>
</protein>
<name>A0ABV7T042_9GAMM</name>
<evidence type="ECO:0000313" key="8">
    <source>
        <dbReference type="EMBL" id="MFC3606535.1"/>
    </source>
</evidence>
<evidence type="ECO:0000256" key="4">
    <source>
        <dbReference type="ARBA" id="ARBA00022741"/>
    </source>
</evidence>
<evidence type="ECO:0000256" key="5">
    <source>
        <dbReference type="ARBA" id="ARBA00022840"/>
    </source>
</evidence>
<evidence type="ECO:0000256" key="3">
    <source>
        <dbReference type="ARBA" id="ARBA00022679"/>
    </source>
</evidence>
<keyword evidence="3 6" id="KW-0808">Transferase</keyword>
<dbReference type="Gene3D" id="3.40.50.300">
    <property type="entry name" value="P-loop containing nucleotide triphosphate hydrolases"/>
    <property type="match status" value="1"/>
</dbReference>
<evidence type="ECO:0000259" key="7">
    <source>
        <dbReference type="SMART" id="SM00072"/>
    </source>
</evidence>
<comment type="caution">
    <text evidence="8">The sequence shown here is derived from an EMBL/GenBank/DDBJ whole genome shotgun (WGS) entry which is preliminary data.</text>
</comment>
<evidence type="ECO:0000256" key="6">
    <source>
        <dbReference type="HAMAP-Rule" id="MF_00836"/>
    </source>
</evidence>
<evidence type="ECO:0000256" key="1">
    <source>
        <dbReference type="ARBA" id="ARBA00000373"/>
    </source>
</evidence>
<keyword evidence="4 6" id="KW-0547">Nucleotide-binding</keyword>
<gene>
    <name evidence="6 8" type="primary">phnN</name>
    <name evidence="8" type="ORF">ACFOMF_01875</name>
</gene>
<comment type="catalytic activity">
    <reaction evidence="1 6">
        <text>alpha-D-ribose 1,5-bisphosphate + ATP = 5-phospho-alpha-D-ribose 1-diphosphate + ADP</text>
        <dbReference type="Rhea" id="RHEA:20109"/>
        <dbReference type="ChEBI" id="CHEBI:30616"/>
        <dbReference type="ChEBI" id="CHEBI:58017"/>
        <dbReference type="ChEBI" id="CHEBI:68688"/>
        <dbReference type="ChEBI" id="CHEBI:456216"/>
        <dbReference type="EC" id="2.7.4.23"/>
    </reaction>
</comment>
<dbReference type="EMBL" id="JBHRXZ010000002">
    <property type="protein sequence ID" value="MFC3606535.1"/>
    <property type="molecule type" value="Genomic_DNA"/>
</dbReference>